<sequence>MLFTYPNSLFLRKRVSGLIPVSGAIRFSPRQEREYHVPHNNTAFWNFPIEHLWRQKSLSSGESHAVTRILHLR</sequence>
<keyword evidence="2" id="KW-1185">Reference proteome</keyword>
<protein>
    <submittedName>
        <fullName evidence="1">Uncharacterized protein</fullName>
    </submittedName>
</protein>
<gene>
    <name evidence="1" type="ORF">SDJN03_26423</name>
</gene>
<comment type="caution">
    <text evidence="1">The sequence shown here is derived from an EMBL/GenBank/DDBJ whole genome shotgun (WGS) entry which is preliminary data.</text>
</comment>
<accession>A0AAV6M5N0</accession>
<dbReference type="EMBL" id="JAGKQH010000017">
    <property type="protein sequence ID" value="KAG6575784.1"/>
    <property type="molecule type" value="Genomic_DNA"/>
</dbReference>
<feature type="non-terminal residue" evidence="1">
    <location>
        <position position="1"/>
    </location>
</feature>
<reference evidence="1 2" key="1">
    <citation type="journal article" date="2021" name="Hortic Res">
        <title>The domestication of Cucurbita argyrosperma as revealed by the genome of its wild relative.</title>
        <authorList>
            <person name="Barrera-Redondo J."/>
            <person name="Sanchez-de la Vega G."/>
            <person name="Aguirre-Liguori J.A."/>
            <person name="Castellanos-Morales G."/>
            <person name="Gutierrez-Guerrero Y.T."/>
            <person name="Aguirre-Dugua X."/>
            <person name="Aguirre-Planter E."/>
            <person name="Tenaillon M.I."/>
            <person name="Lira-Saade R."/>
            <person name="Eguiarte L.E."/>
        </authorList>
    </citation>
    <scope>NUCLEOTIDE SEQUENCE [LARGE SCALE GENOMIC DNA]</scope>
    <source>
        <strain evidence="1">JBR-2021</strain>
    </source>
</reference>
<dbReference type="AlphaFoldDB" id="A0AAV6M5N0"/>
<name>A0AAV6M5N0_9ROSI</name>
<organism evidence="1 2">
    <name type="scientific">Cucurbita argyrosperma subsp. sororia</name>
    <dbReference type="NCBI Taxonomy" id="37648"/>
    <lineage>
        <taxon>Eukaryota</taxon>
        <taxon>Viridiplantae</taxon>
        <taxon>Streptophyta</taxon>
        <taxon>Embryophyta</taxon>
        <taxon>Tracheophyta</taxon>
        <taxon>Spermatophyta</taxon>
        <taxon>Magnoliopsida</taxon>
        <taxon>eudicotyledons</taxon>
        <taxon>Gunneridae</taxon>
        <taxon>Pentapetalae</taxon>
        <taxon>rosids</taxon>
        <taxon>fabids</taxon>
        <taxon>Cucurbitales</taxon>
        <taxon>Cucurbitaceae</taxon>
        <taxon>Cucurbiteae</taxon>
        <taxon>Cucurbita</taxon>
    </lineage>
</organism>
<proteinExistence type="predicted"/>
<evidence type="ECO:0000313" key="2">
    <source>
        <dbReference type="Proteomes" id="UP000685013"/>
    </source>
</evidence>
<dbReference type="Proteomes" id="UP000685013">
    <property type="component" value="Chromosome 17"/>
</dbReference>
<evidence type="ECO:0000313" key="1">
    <source>
        <dbReference type="EMBL" id="KAG6575784.1"/>
    </source>
</evidence>